<evidence type="ECO:0000256" key="4">
    <source>
        <dbReference type="ARBA" id="ARBA00022989"/>
    </source>
</evidence>
<evidence type="ECO:0000256" key="12">
    <source>
        <dbReference type="SAM" id="SignalP"/>
    </source>
</evidence>
<evidence type="ECO:0000256" key="3">
    <source>
        <dbReference type="ARBA" id="ARBA00022729"/>
    </source>
</evidence>
<keyword evidence="14" id="KW-1185">Reference proteome</keyword>
<evidence type="ECO:0000256" key="1">
    <source>
        <dbReference type="ARBA" id="ARBA00010599"/>
    </source>
</evidence>
<comment type="subcellular location">
    <subcellularLocation>
        <location evidence="9">Lysosome membrane</location>
        <topology evidence="9">Single-pass type I membrane protein</topology>
        <orientation evidence="9">Lumenal side</orientation>
    </subcellularLocation>
</comment>
<evidence type="ECO:0000256" key="7">
    <source>
        <dbReference type="ARBA" id="ARBA00023228"/>
    </source>
</evidence>
<evidence type="ECO:0000256" key="11">
    <source>
        <dbReference type="SAM" id="Phobius"/>
    </source>
</evidence>
<evidence type="ECO:0000256" key="9">
    <source>
        <dbReference type="ARBA" id="ARBA00024189"/>
    </source>
</evidence>
<dbReference type="OrthoDB" id="6264340at2759"/>
<comment type="subunit">
    <text evidence="10">Interacts (via lumenal domain) with lysosomal protein MFSD1; the interaction starts while both proteins are still in the endoplasmic reticulum and is required for stabilization of MFSD1 in lysosomes but has no direct effect on its targeting to lysosomes or transporter activity.</text>
</comment>
<evidence type="ECO:0000256" key="2">
    <source>
        <dbReference type="ARBA" id="ARBA00022692"/>
    </source>
</evidence>
<dbReference type="SMR" id="A0A7M7GA40"/>
<feature type="chain" id="PRO_5029880645" evidence="12">
    <location>
        <begin position="29"/>
        <end position="402"/>
    </location>
</feature>
<dbReference type="PANTHER" id="PTHR31981:SF1">
    <property type="entry name" value="GLYCOSYLATED LYSOSOMAL MEMBRANE PROTEIN"/>
    <property type="match status" value="1"/>
</dbReference>
<keyword evidence="2 11" id="KW-0812">Transmembrane</keyword>
<protein>
    <submittedName>
        <fullName evidence="13">Uncharacterized protein</fullName>
    </submittedName>
</protein>
<keyword evidence="4 11" id="KW-1133">Transmembrane helix</keyword>
<name>A0A7M7GA40_NASVI</name>
<dbReference type="Pfam" id="PF15065">
    <property type="entry name" value="NCU-G1"/>
    <property type="match status" value="1"/>
</dbReference>
<gene>
    <name evidence="13" type="primary">100121519</name>
</gene>
<feature type="transmembrane region" description="Helical" evidence="11">
    <location>
        <begin position="370"/>
        <end position="396"/>
    </location>
</feature>
<dbReference type="KEGG" id="nvi:100121519"/>
<keyword evidence="6" id="KW-0325">Glycoprotein</keyword>
<accession>A0A7M7GA40</accession>
<dbReference type="EnsemblMetazoa" id="XM_001605081">
    <property type="protein sequence ID" value="XP_001605131"/>
    <property type="gene ID" value="LOC100121519"/>
</dbReference>
<evidence type="ECO:0000256" key="10">
    <source>
        <dbReference type="ARBA" id="ARBA00044960"/>
    </source>
</evidence>
<dbReference type="Proteomes" id="UP000002358">
    <property type="component" value="Chromosome 2"/>
</dbReference>
<comment type="similarity">
    <text evidence="1">Belongs to the GLMP family.</text>
</comment>
<feature type="signal peptide" evidence="12">
    <location>
        <begin position="1"/>
        <end position="28"/>
    </location>
</feature>
<dbReference type="PANTHER" id="PTHR31981">
    <property type="entry name" value="GLYCOSYLATED LYSOSOMAL MEMBRANE PROTEIN"/>
    <property type="match status" value="1"/>
</dbReference>
<keyword evidence="3 12" id="KW-0732">Signal</keyword>
<sequence>MAIAAKRGVFCVLGAVCVLLAIVGSSNCLERTLEYSFNEDCKELCKHTKVRIAHVRAVGPNDTLHYLWDFTENPTILIAVTSHTAKLQIDWKKYLSRTPNSLNFTEKPLYTFGVAIERILEFNDFYNTSRIDEVNDKNITEINFENFQWHHENMTKHDNLVQFYTYADSYKDQYNNVRSGNISFLMHGFGAVNHSNITPRMLHSENATQVDIVFDHLQVRKDFLRSRLALEFLVVSEISPNLTLNVDTKRKLDDEFTPGIFEVMDLSTPVINERSAYLQWRPVSYTDELRDVTDSVGSIFYPVKKATVDDYFNKNNLLYMYYGENLFNNLVQRMNVSLGAKGENYYKESQYATWTFIAGYGTPPDERFSVMVMLIISIGVGVPVILIMTLGIWACLRRKNPS</sequence>
<dbReference type="InterPro" id="IPR029382">
    <property type="entry name" value="NCU-G1"/>
</dbReference>
<dbReference type="GO" id="GO:0005765">
    <property type="term" value="C:lysosomal membrane"/>
    <property type="evidence" value="ECO:0007669"/>
    <property type="project" value="UniProtKB-SubCell"/>
</dbReference>
<evidence type="ECO:0000256" key="6">
    <source>
        <dbReference type="ARBA" id="ARBA00023180"/>
    </source>
</evidence>
<proteinExistence type="inferred from homology"/>
<evidence type="ECO:0000256" key="5">
    <source>
        <dbReference type="ARBA" id="ARBA00023136"/>
    </source>
</evidence>
<reference evidence="13" key="1">
    <citation type="submission" date="2021-01" db="UniProtKB">
        <authorList>
            <consortium name="EnsemblMetazoa"/>
        </authorList>
    </citation>
    <scope>IDENTIFICATION</scope>
</reference>
<dbReference type="InParanoid" id="A0A7M7GA40"/>
<dbReference type="OMA" id="TLHYLWD"/>
<organism evidence="13 14">
    <name type="scientific">Nasonia vitripennis</name>
    <name type="common">Parasitic wasp</name>
    <dbReference type="NCBI Taxonomy" id="7425"/>
    <lineage>
        <taxon>Eukaryota</taxon>
        <taxon>Metazoa</taxon>
        <taxon>Ecdysozoa</taxon>
        <taxon>Arthropoda</taxon>
        <taxon>Hexapoda</taxon>
        <taxon>Insecta</taxon>
        <taxon>Pterygota</taxon>
        <taxon>Neoptera</taxon>
        <taxon>Endopterygota</taxon>
        <taxon>Hymenoptera</taxon>
        <taxon>Apocrita</taxon>
        <taxon>Proctotrupomorpha</taxon>
        <taxon>Chalcidoidea</taxon>
        <taxon>Pteromalidae</taxon>
        <taxon>Pteromalinae</taxon>
        <taxon>Nasonia</taxon>
    </lineage>
</organism>
<dbReference type="AlphaFoldDB" id="A0A7M7GA40"/>
<keyword evidence="7" id="KW-0458">Lysosome</keyword>
<evidence type="ECO:0000313" key="13">
    <source>
        <dbReference type="EnsemblMetazoa" id="XP_001605131"/>
    </source>
</evidence>
<comment type="function">
    <text evidence="8">Required to protect lysosomal transporter MFSD1 from lysosomal proteolysis and for MFSD1 lysosomal localization.</text>
</comment>
<evidence type="ECO:0000256" key="8">
    <source>
        <dbReference type="ARBA" id="ARBA00024176"/>
    </source>
</evidence>
<evidence type="ECO:0000313" key="14">
    <source>
        <dbReference type="Proteomes" id="UP000002358"/>
    </source>
</evidence>
<keyword evidence="5 11" id="KW-0472">Membrane</keyword>